<comment type="caution">
    <text evidence="3">The sequence shown here is derived from an EMBL/GenBank/DDBJ whole genome shotgun (WGS) entry which is preliminary data.</text>
</comment>
<evidence type="ECO:0000259" key="2">
    <source>
        <dbReference type="PROSITE" id="PS51648"/>
    </source>
</evidence>
<dbReference type="PANTHER" id="PTHR38109">
    <property type="entry name" value="PROTEIN YCGL"/>
    <property type="match status" value="1"/>
</dbReference>
<evidence type="ECO:0000313" key="3">
    <source>
        <dbReference type="EMBL" id="PWQ92982.1"/>
    </source>
</evidence>
<dbReference type="Proteomes" id="UP000245506">
    <property type="component" value="Unassembled WGS sequence"/>
</dbReference>
<evidence type="ECO:0000313" key="4">
    <source>
        <dbReference type="Proteomes" id="UP000245506"/>
    </source>
</evidence>
<reference evidence="3 4" key="1">
    <citation type="submission" date="2018-05" db="EMBL/GenBank/DDBJ databases">
        <title>Leucothrix arctica sp. nov., isolated from Arctic seawater.</title>
        <authorList>
            <person name="Choi A."/>
            <person name="Baek K."/>
        </authorList>
    </citation>
    <scope>NUCLEOTIDE SEQUENCE [LARGE SCALE GENOMIC DNA]</scope>
    <source>
        <strain evidence="3 4">IMCC9719</strain>
    </source>
</reference>
<dbReference type="SUPFAM" id="SSF160191">
    <property type="entry name" value="YcgL-like"/>
    <property type="match status" value="1"/>
</dbReference>
<protein>
    <recommendedName>
        <fullName evidence="1">YcgL domain-containing protein DKT75_21625</fullName>
    </recommendedName>
</protein>
<name>A0A317CA84_9GAMM</name>
<keyword evidence="4" id="KW-1185">Reference proteome</keyword>
<dbReference type="InterPro" id="IPR027354">
    <property type="entry name" value="YcgL_dom"/>
</dbReference>
<dbReference type="PANTHER" id="PTHR38109:SF1">
    <property type="entry name" value="PROTEIN YCGL"/>
    <property type="match status" value="1"/>
</dbReference>
<evidence type="ECO:0000256" key="1">
    <source>
        <dbReference type="HAMAP-Rule" id="MF_01866"/>
    </source>
</evidence>
<dbReference type="PROSITE" id="PS51648">
    <property type="entry name" value="YCGL"/>
    <property type="match status" value="1"/>
</dbReference>
<dbReference type="AlphaFoldDB" id="A0A317CA84"/>
<dbReference type="HAMAP" id="MF_01866">
    <property type="entry name" value="UPF0745"/>
    <property type="match status" value="1"/>
</dbReference>
<dbReference type="EMBL" id="QGKL01000044">
    <property type="protein sequence ID" value="PWQ92982.1"/>
    <property type="molecule type" value="Genomic_DNA"/>
</dbReference>
<dbReference type="OrthoDB" id="7062382at2"/>
<dbReference type="Pfam" id="PF05166">
    <property type="entry name" value="YcgL"/>
    <property type="match status" value="1"/>
</dbReference>
<organism evidence="3 4">
    <name type="scientific">Leucothrix arctica</name>
    <dbReference type="NCBI Taxonomy" id="1481894"/>
    <lineage>
        <taxon>Bacteria</taxon>
        <taxon>Pseudomonadati</taxon>
        <taxon>Pseudomonadota</taxon>
        <taxon>Gammaproteobacteria</taxon>
        <taxon>Thiotrichales</taxon>
        <taxon>Thiotrichaceae</taxon>
        <taxon>Leucothrix</taxon>
    </lineage>
</organism>
<gene>
    <name evidence="3" type="ORF">DKT75_21625</name>
</gene>
<dbReference type="InterPro" id="IPR038068">
    <property type="entry name" value="YcgL-like_sf"/>
</dbReference>
<sequence length="95" mass="11311">MGNSVECHVYRSKFKKGMYIYLTKKDDFESIPEELRRRVGTLEFSFSFTLEESRKLMRYDTQEVIKQLQDSGFFLQMPPPETNFLDLNLHQSDGF</sequence>
<feature type="domain" description="YcgL" evidence="2">
    <location>
        <begin position="5"/>
        <end position="89"/>
    </location>
</feature>
<proteinExistence type="inferred from homology"/>
<dbReference type="Gene3D" id="3.10.510.20">
    <property type="entry name" value="YcgL domain"/>
    <property type="match status" value="1"/>
</dbReference>
<accession>A0A317CA84</accession>
<dbReference type="RefSeq" id="WP_109826992.1">
    <property type="nucleotide sequence ID" value="NZ_QGKL01000044.1"/>
</dbReference>